<name>A0ACB9IRV0_9ASTR</name>
<protein>
    <submittedName>
        <fullName evidence="1">Uncharacterized protein</fullName>
    </submittedName>
</protein>
<organism evidence="1 2">
    <name type="scientific">Smallanthus sonchifolius</name>
    <dbReference type="NCBI Taxonomy" id="185202"/>
    <lineage>
        <taxon>Eukaryota</taxon>
        <taxon>Viridiplantae</taxon>
        <taxon>Streptophyta</taxon>
        <taxon>Embryophyta</taxon>
        <taxon>Tracheophyta</taxon>
        <taxon>Spermatophyta</taxon>
        <taxon>Magnoliopsida</taxon>
        <taxon>eudicotyledons</taxon>
        <taxon>Gunneridae</taxon>
        <taxon>Pentapetalae</taxon>
        <taxon>asterids</taxon>
        <taxon>campanulids</taxon>
        <taxon>Asterales</taxon>
        <taxon>Asteraceae</taxon>
        <taxon>Asteroideae</taxon>
        <taxon>Heliantheae alliance</taxon>
        <taxon>Millerieae</taxon>
        <taxon>Smallanthus</taxon>
    </lineage>
</organism>
<accession>A0ACB9IRV0</accession>
<keyword evidence="2" id="KW-1185">Reference proteome</keyword>
<reference evidence="1 2" key="2">
    <citation type="journal article" date="2022" name="Mol. Ecol. Resour.">
        <title>The genomes of chicory, endive, great burdock and yacon provide insights into Asteraceae paleo-polyploidization history and plant inulin production.</title>
        <authorList>
            <person name="Fan W."/>
            <person name="Wang S."/>
            <person name="Wang H."/>
            <person name="Wang A."/>
            <person name="Jiang F."/>
            <person name="Liu H."/>
            <person name="Zhao H."/>
            <person name="Xu D."/>
            <person name="Zhang Y."/>
        </authorList>
    </citation>
    <scope>NUCLEOTIDE SEQUENCE [LARGE SCALE GENOMIC DNA]</scope>
    <source>
        <strain evidence="2">cv. Yunnan</strain>
        <tissue evidence="1">Leaves</tissue>
    </source>
</reference>
<evidence type="ECO:0000313" key="2">
    <source>
        <dbReference type="Proteomes" id="UP001056120"/>
    </source>
</evidence>
<dbReference type="EMBL" id="CM042024">
    <property type="protein sequence ID" value="KAI3810220.1"/>
    <property type="molecule type" value="Genomic_DNA"/>
</dbReference>
<reference evidence="2" key="1">
    <citation type="journal article" date="2022" name="Mol. Ecol. Resour.">
        <title>The genomes of chicory, endive, great burdock and yacon provide insights into Asteraceae palaeo-polyploidization history and plant inulin production.</title>
        <authorList>
            <person name="Fan W."/>
            <person name="Wang S."/>
            <person name="Wang H."/>
            <person name="Wang A."/>
            <person name="Jiang F."/>
            <person name="Liu H."/>
            <person name="Zhao H."/>
            <person name="Xu D."/>
            <person name="Zhang Y."/>
        </authorList>
    </citation>
    <scope>NUCLEOTIDE SEQUENCE [LARGE SCALE GENOMIC DNA]</scope>
    <source>
        <strain evidence="2">cv. Yunnan</strain>
    </source>
</reference>
<gene>
    <name evidence="1" type="ORF">L1987_19831</name>
</gene>
<sequence length="69" mass="7370">MVGLFACKDFSVCCSLSLWLLPVNAIVVLCNLLLNIVPIDSSSDRLYTLISLSSSSSLTSKLPGYDGSK</sequence>
<dbReference type="Proteomes" id="UP001056120">
    <property type="component" value="Linkage Group LG07"/>
</dbReference>
<proteinExistence type="predicted"/>
<evidence type="ECO:0000313" key="1">
    <source>
        <dbReference type="EMBL" id="KAI3810220.1"/>
    </source>
</evidence>
<comment type="caution">
    <text evidence="1">The sequence shown here is derived from an EMBL/GenBank/DDBJ whole genome shotgun (WGS) entry which is preliminary data.</text>
</comment>